<dbReference type="GO" id="GO:0016301">
    <property type="term" value="F:kinase activity"/>
    <property type="evidence" value="ECO:0007669"/>
    <property type="project" value="UniProtKB-KW"/>
</dbReference>
<reference evidence="2" key="2">
    <citation type="journal article" date="2021" name="Mar. Drugs">
        <title>Genome Reduction and Secondary Metabolism of the Marine Sponge-Associated Cyanobacterium Leptothoe.</title>
        <authorList>
            <person name="Konstantinou D."/>
            <person name="Popin R.V."/>
            <person name="Fewer D.P."/>
            <person name="Sivonen K."/>
            <person name="Gkelis S."/>
        </authorList>
    </citation>
    <scope>NUCLEOTIDE SEQUENCE</scope>
    <source>
        <strain evidence="2">TAU-MAC 1115</strain>
    </source>
</reference>
<dbReference type="Proteomes" id="UP000717364">
    <property type="component" value="Unassembled WGS sequence"/>
</dbReference>
<sequence length="276" mass="28797">MRGLFVGLMTLDCIYQAQRPPQANEKLVAQAAIMAAGGPATNAAVAFATMGGQATVMAAVGQHPVTALLREDMDQVGVSVVDLAPRRQEPPPISSIVVSLSGDRAVISRNAVGLQVEPQLADLSSIDVVLLDGHQMALSQQIAAAAQQAGIPVVVDAGSWKPGFESILALAKVVIASANFQPPNGTALPYLQRLGIPYIAITRGERPIVVSDQGTVSELPISATTVVDTLGAGDIFHGAFCYGWQGNFVAALNKASQVASLSCQYFGTRAWIAEYC</sequence>
<feature type="domain" description="Carbohydrate kinase PfkB" evidence="1">
    <location>
        <begin position="5"/>
        <end position="270"/>
    </location>
</feature>
<dbReference type="Pfam" id="PF00294">
    <property type="entry name" value="PfkB"/>
    <property type="match status" value="1"/>
</dbReference>
<name>A0A947DHG2_9CYAN</name>
<gene>
    <name evidence="2" type="ORF">IXB50_15055</name>
</gene>
<proteinExistence type="predicted"/>
<dbReference type="Gene3D" id="3.40.1190.20">
    <property type="match status" value="1"/>
</dbReference>
<dbReference type="EMBL" id="JADOES010000032">
    <property type="protein sequence ID" value="MBT9316744.1"/>
    <property type="molecule type" value="Genomic_DNA"/>
</dbReference>
<dbReference type="InterPro" id="IPR011611">
    <property type="entry name" value="PfkB_dom"/>
</dbReference>
<dbReference type="InterPro" id="IPR052562">
    <property type="entry name" value="Ketohexokinase-related"/>
</dbReference>
<dbReference type="InterPro" id="IPR029056">
    <property type="entry name" value="Ribokinase-like"/>
</dbReference>
<dbReference type="PANTHER" id="PTHR42774">
    <property type="entry name" value="PHOSPHOTRANSFERASE SYSTEM TRANSPORT PROTEIN"/>
    <property type="match status" value="1"/>
</dbReference>
<evidence type="ECO:0000259" key="1">
    <source>
        <dbReference type="Pfam" id="PF00294"/>
    </source>
</evidence>
<organism evidence="2 3">
    <name type="scientific">Leptothoe spongobia TAU-MAC 1115</name>
    <dbReference type="NCBI Taxonomy" id="1967444"/>
    <lineage>
        <taxon>Bacteria</taxon>
        <taxon>Bacillati</taxon>
        <taxon>Cyanobacteriota</taxon>
        <taxon>Cyanophyceae</taxon>
        <taxon>Nodosilineales</taxon>
        <taxon>Cymatolegaceae</taxon>
        <taxon>Leptothoe</taxon>
        <taxon>Leptothoe spongobia</taxon>
    </lineage>
</organism>
<evidence type="ECO:0000313" key="3">
    <source>
        <dbReference type="Proteomes" id="UP000717364"/>
    </source>
</evidence>
<dbReference type="PANTHER" id="PTHR42774:SF3">
    <property type="entry name" value="KETOHEXOKINASE"/>
    <property type="match status" value="1"/>
</dbReference>
<accession>A0A947DHG2</accession>
<evidence type="ECO:0000313" key="2">
    <source>
        <dbReference type="EMBL" id="MBT9316744.1"/>
    </source>
</evidence>
<protein>
    <submittedName>
        <fullName evidence="2">Sugar kinase</fullName>
    </submittedName>
</protein>
<comment type="caution">
    <text evidence="2">The sequence shown here is derived from an EMBL/GenBank/DDBJ whole genome shotgun (WGS) entry which is preliminary data.</text>
</comment>
<dbReference type="AlphaFoldDB" id="A0A947DHG2"/>
<keyword evidence="2" id="KW-0808">Transferase</keyword>
<keyword evidence="2" id="KW-0418">Kinase</keyword>
<keyword evidence="3" id="KW-1185">Reference proteome</keyword>
<reference evidence="2" key="1">
    <citation type="submission" date="2020-11" db="EMBL/GenBank/DDBJ databases">
        <authorList>
            <person name="Konstantinou D."/>
            <person name="Gkelis S."/>
            <person name="Popin R."/>
            <person name="Fewer D."/>
            <person name="Sivonen K."/>
        </authorList>
    </citation>
    <scope>NUCLEOTIDE SEQUENCE</scope>
    <source>
        <strain evidence="2">TAU-MAC 1115</strain>
    </source>
</reference>
<dbReference type="SUPFAM" id="SSF53613">
    <property type="entry name" value="Ribokinase-like"/>
    <property type="match status" value="1"/>
</dbReference>